<dbReference type="EMBL" id="CAEZUP010000042">
    <property type="protein sequence ID" value="CAB4610944.1"/>
    <property type="molecule type" value="Genomic_DNA"/>
</dbReference>
<dbReference type="Pfam" id="PF13280">
    <property type="entry name" value="WYL"/>
    <property type="match status" value="1"/>
</dbReference>
<dbReference type="InterPro" id="IPR043839">
    <property type="entry name" value="PafC_HTH"/>
</dbReference>
<dbReference type="Pfam" id="PF25583">
    <property type="entry name" value="WCX"/>
    <property type="match status" value="1"/>
</dbReference>
<dbReference type="InterPro" id="IPR057727">
    <property type="entry name" value="WCX_dom"/>
</dbReference>
<evidence type="ECO:0000259" key="3">
    <source>
        <dbReference type="Pfam" id="PF25583"/>
    </source>
</evidence>
<dbReference type="InterPro" id="IPR026881">
    <property type="entry name" value="WYL_dom"/>
</dbReference>
<organism evidence="4">
    <name type="scientific">freshwater metagenome</name>
    <dbReference type="NCBI Taxonomy" id="449393"/>
    <lineage>
        <taxon>unclassified sequences</taxon>
        <taxon>metagenomes</taxon>
        <taxon>ecological metagenomes</taxon>
    </lineage>
</organism>
<feature type="domain" description="PafC HTH" evidence="2">
    <location>
        <begin position="9"/>
        <end position="123"/>
    </location>
</feature>
<evidence type="ECO:0000313" key="4">
    <source>
        <dbReference type="EMBL" id="CAB4610944.1"/>
    </source>
</evidence>
<protein>
    <submittedName>
        <fullName evidence="4">Unannotated protein</fullName>
    </submittedName>
</protein>
<evidence type="ECO:0000259" key="2">
    <source>
        <dbReference type="Pfam" id="PF19187"/>
    </source>
</evidence>
<dbReference type="PIRSF" id="PIRSF016838">
    <property type="entry name" value="PafC"/>
    <property type="match status" value="1"/>
</dbReference>
<sequence>MTKQLTAAERLERMLAIVPWVAARPGGVTLSELSDRFQLTPTQLEECLRIVWMVGVHPYTPDALIDLTLESDHVEIRLPDYFAKPLRLTVAQAFALVAAGRSVLSTPDADPDGPLARGLDKLAAALGSDRSSVVEVELGEHSTQVAALQHAVAERRQLEIDYYTYGRDQLATRRIDPWTVQSVDGFWYVKAFCHNADAVRTFRVDRIRDIRDLETIFVPGQQSPRIESFRPTDDDPEITLDLAPSARWVVTQYPIRSTETLVDGRLRVTLAVSATQWLERLLVRLGPDAEIVSTDPSLASCRSDAARRILRRYLK</sequence>
<proteinExistence type="predicted"/>
<dbReference type="PROSITE" id="PS52050">
    <property type="entry name" value="WYL"/>
    <property type="match status" value="1"/>
</dbReference>
<feature type="domain" description="WCX" evidence="3">
    <location>
        <begin position="236"/>
        <end position="293"/>
    </location>
</feature>
<gene>
    <name evidence="4" type="ORF">UFOPK1835_01085</name>
</gene>
<dbReference type="AlphaFoldDB" id="A0A6J6HIW7"/>
<feature type="domain" description="WYL" evidence="1">
    <location>
        <begin position="145"/>
        <end position="211"/>
    </location>
</feature>
<reference evidence="4" key="1">
    <citation type="submission" date="2020-05" db="EMBL/GenBank/DDBJ databases">
        <authorList>
            <person name="Chiriac C."/>
            <person name="Salcher M."/>
            <person name="Ghai R."/>
            <person name="Kavagutti S V."/>
        </authorList>
    </citation>
    <scope>NUCLEOTIDE SEQUENCE</scope>
</reference>
<dbReference type="Pfam" id="PF19187">
    <property type="entry name" value="HTH_PafC"/>
    <property type="match status" value="1"/>
</dbReference>
<dbReference type="InterPro" id="IPR051534">
    <property type="entry name" value="CBASS_pafABC_assoc_protein"/>
</dbReference>
<dbReference type="PANTHER" id="PTHR34580">
    <property type="match status" value="1"/>
</dbReference>
<name>A0A6J6HIW7_9ZZZZ</name>
<accession>A0A6J6HIW7</accession>
<dbReference type="InterPro" id="IPR028349">
    <property type="entry name" value="PafC-like"/>
</dbReference>
<dbReference type="PANTHER" id="PTHR34580:SF1">
    <property type="entry name" value="PROTEIN PAFC"/>
    <property type="match status" value="1"/>
</dbReference>
<evidence type="ECO:0000259" key="1">
    <source>
        <dbReference type="Pfam" id="PF13280"/>
    </source>
</evidence>